<dbReference type="InterPro" id="IPR053174">
    <property type="entry name" value="LpxI"/>
</dbReference>
<dbReference type="Gene3D" id="3.40.50.20">
    <property type="match status" value="1"/>
</dbReference>
<keyword evidence="4" id="KW-1185">Reference proteome</keyword>
<dbReference type="Proteomes" id="UP000245168">
    <property type="component" value="Unassembled WGS sequence"/>
</dbReference>
<reference evidence="4" key="1">
    <citation type="submission" date="2018-05" db="EMBL/GenBank/DDBJ databases">
        <authorList>
            <person name="Liu B.-T."/>
        </authorList>
    </citation>
    <scope>NUCLEOTIDE SEQUENCE [LARGE SCALE GENOMIC DNA]</scope>
    <source>
        <strain evidence="4">WD6-1</strain>
    </source>
</reference>
<dbReference type="RefSeq" id="WP_109252467.1">
    <property type="nucleotide sequence ID" value="NZ_QEXV01000003.1"/>
</dbReference>
<dbReference type="EMBL" id="QEXV01000003">
    <property type="protein sequence ID" value="PWE17236.1"/>
    <property type="molecule type" value="Genomic_DNA"/>
</dbReference>
<name>A0A2U2BTB3_9PROT</name>
<feature type="domain" description="LpxI N-terminal" evidence="2">
    <location>
        <begin position="6"/>
        <end position="133"/>
    </location>
</feature>
<evidence type="ECO:0000259" key="1">
    <source>
        <dbReference type="Pfam" id="PF06230"/>
    </source>
</evidence>
<dbReference type="PANTHER" id="PTHR39962:SF1">
    <property type="entry name" value="LPXI FAMILY PROTEIN"/>
    <property type="match status" value="1"/>
</dbReference>
<dbReference type="InterPro" id="IPR043167">
    <property type="entry name" value="LpxI_C_sf"/>
</dbReference>
<feature type="domain" description="LpxI C-terminal" evidence="1">
    <location>
        <begin position="138"/>
        <end position="274"/>
    </location>
</feature>
<evidence type="ECO:0000259" key="2">
    <source>
        <dbReference type="Pfam" id="PF17930"/>
    </source>
</evidence>
<dbReference type="Gene3D" id="3.40.140.80">
    <property type="match status" value="1"/>
</dbReference>
<sequence length="288" mass="29495">MTAWRRLGLIAGAGELPERVAEACAAEGRLGCVIALSGFADPARFASPLERGLGQFGQIIRDLNEAECDAVCFAGIVTRPDFSQLKPDWEGARLLPKVLAAAARGDDALLRAILGAFEHAGFTVVGADEVADALLARPGLLGGVEPSDGARADALKAMRIAGVIGAEDIGQGAVVGDGLVLAVEAQEGTDSMLERVAGLPDALRGGPDARRGVLAKRPKPGQETRVDLPVIGVSTVERAAAAGLAGIAAPEGEALILGRDSVARAAEDAGLFVWVLTESELADAERAP</sequence>
<accession>A0A2U2BTB3</accession>
<dbReference type="InterPro" id="IPR041255">
    <property type="entry name" value="LpxI_N"/>
</dbReference>
<evidence type="ECO:0000313" key="3">
    <source>
        <dbReference type="EMBL" id="PWE17236.1"/>
    </source>
</evidence>
<gene>
    <name evidence="3" type="ORF">DDZ18_05960</name>
</gene>
<dbReference type="PANTHER" id="PTHR39962">
    <property type="entry name" value="BLL4848 PROTEIN"/>
    <property type="match status" value="1"/>
</dbReference>
<dbReference type="Pfam" id="PF06230">
    <property type="entry name" value="LpxI_C"/>
    <property type="match status" value="1"/>
</dbReference>
<evidence type="ECO:0000313" key="4">
    <source>
        <dbReference type="Proteomes" id="UP000245168"/>
    </source>
</evidence>
<dbReference type="OrthoDB" id="9789836at2"/>
<protein>
    <submittedName>
        <fullName evidence="3">DUF1009 domain-containing protein</fullName>
    </submittedName>
</protein>
<dbReference type="Pfam" id="PF17930">
    <property type="entry name" value="LpxI_N"/>
    <property type="match status" value="1"/>
</dbReference>
<proteinExistence type="predicted"/>
<comment type="caution">
    <text evidence="3">The sequence shown here is derived from an EMBL/GenBank/DDBJ whole genome shotgun (WGS) entry which is preliminary data.</text>
</comment>
<organism evidence="3 4">
    <name type="scientific">Marinicauda salina</name>
    <dbReference type="NCBI Taxonomy" id="2135793"/>
    <lineage>
        <taxon>Bacteria</taxon>
        <taxon>Pseudomonadati</taxon>
        <taxon>Pseudomonadota</taxon>
        <taxon>Alphaproteobacteria</taxon>
        <taxon>Maricaulales</taxon>
        <taxon>Maricaulaceae</taxon>
        <taxon>Marinicauda</taxon>
    </lineage>
</organism>
<dbReference type="AlphaFoldDB" id="A0A2U2BTB3"/>
<dbReference type="InterPro" id="IPR010415">
    <property type="entry name" value="LpxI_C"/>
</dbReference>